<reference evidence="2" key="1">
    <citation type="journal article" date="2020" name="Stud. Mycol.">
        <title>101 Dothideomycetes genomes: a test case for predicting lifestyles and emergence of pathogens.</title>
        <authorList>
            <person name="Haridas S."/>
            <person name="Albert R."/>
            <person name="Binder M."/>
            <person name="Bloem J."/>
            <person name="Labutti K."/>
            <person name="Salamov A."/>
            <person name="Andreopoulos B."/>
            <person name="Baker S."/>
            <person name="Barry K."/>
            <person name="Bills G."/>
            <person name="Bluhm B."/>
            <person name="Cannon C."/>
            <person name="Castanera R."/>
            <person name="Culley D."/>
            <person name="Daum C."/>
            <person name="Ezra D."/>
            <person name="Gonzalez J."/>
            <person name="Henrissat B."/>
            <person name="Kuo A."/>
            <person name="Liang C."/>
            <person name="Lipzen A."/>
            <person name="Lutzoni F."/>
            <person name="Magnuson J."/>
            <person name="Mondo S."/>
            <person name="Nolan M."/>
            <person name="Ohm R."/>
            <person name="Pangilinan J."/>
            <person name="Park H.-J."/>
            <person name="Ramirez L."/>
            <person name="Alfaro M."/>
            <person name="Sun H."/>
            <person name="Tritt A."/>
            <person name="Yoshinaga Y."/>
            <person name="Zwiers L.-H."/>
            <person name="Turgeon B."/>
            <person name="Goodwin S."/>
            <person name="Spatafora J."/>
            <person name="Crous P."/>
            <person name="Grigoriev I."/>
        </authorList>
    </citation>
    <scope>NUCLEOTIDE SEQUENCE</scope>
    <source>
        <strain evidence="2">CBS 175.79</strain>
    </source>
</reference>
<evidence type="ECO:0000256" key="1">
    <source>
        <dbReference type="SAM" id="Phobius"/>
    </source>
</evidence>
<name>A0A6A5Y9H3_9PLEO</name>
<keyword evidence="1" id="KW-0472">Membrane</keyword>
<evidence type="ECO:0000313" key="3">
    <source>
        <dbReference type="Proteomes" id="UP000799778"/>
    </source>
</evidence>
<keyword evidence="1" id="KW-1133">Transmembrane helix</keyword>
<dbReference type="GeneID" id="54280247"/>
<feature type="non-terminal residue" evidence="2">
    <location>
        <position position="276"/>
    </location>
</feature>
<feature type="transmembrane region" description="Helical" evidence="1">
    <location>
        <begin position="48"/>
        <end position="68"/>
    </location>
</feature>
<organism evidence="2 3">
    <name type="scientific">Aaosphaeria arxii CBS 175.79</name>
    <dbReference type="NCBI Taxonomy" id="1450172"/>
    <lineage>
        <taxon>Eukaryota</taxon>
        <taxon>Fungi</taxon>
        <taxon>Dikarya</taxon>
        <taxon>Ascomycota</taxon>
        <taxon>Pezizomycotina</taxon>
        <taxon>Dothideomycetes</taxon>
        <taxon>Pleosporomycetidae</taxon>
        <taxon>Pleosporales</taxon>
        <taxon>Pleosporales incertae sedis</taxon>
        <taxon>Aaosphaeria</taxon>
    </lineage>
</organism>
<gene>
    <name evidence="2" type="ORF">BU24DRAFT_313329</name>
</gene>
<proteinExistence type="predicted"/>
<evidence type="ECO:0000313" key="2">
    <source>
        <dbReference type="EMBL" id="KAF2022245.1"/>
    </source>
</evidence>
<feature type="transmembrane region" description="Helical" evidence="1">
    <location>
        <begin position="75"/>
        <end position="96"/>
    </location>
</feature>
<accession>A0A6A5Y9H3</accession>
<keyword evidence="1" id="KW-0812">Transmembrane</keyword>
<dbReference type="EMBL" id="ML978066">
    <property type="protein sequence ID" value="KAF2022245.1"/>
    <property type="molecule type" value="Genomic_DNA"/>
</dbReference>
<dbReference type="InterPro" id="IPR004676">
    <property type="entry name" value="Cd-R_transporter"/>
</dbReference>
<keyword evidence="3" id="KW-1185">Reference proteome</keyword>
<sequence>MDFGKAIGTACSTFAITNIDDLFVLVTFFAETAWNESMTPLYITLGQYLGFSIITSISMLGYGLSLVLPAEPIGFLGLLPILVGVWHALGLLFSRIDGKPNGPPEDLRATEEIANLERNGWWAKLKNGGIKSIFTVAAVTIMNGGDNIGTYTPLFSQAKGAEIAIYVVVYYILLGIWILAAWLVMKQRHILRLAEKWAGVFVPFLYMGLGTFIVIKSECFPWSIEKINAKISSHPGTVIMGVVTAVLMLTCIATMVWIRWRGRTAQSQDSLQELEQ</sequence>
<dbReference type="OrthoDB" id="3791566at2759"/>
<protein>
    <recommendedName>
        <fullName evidence="4">Cadmium resistance transporter</fullName>
    </recommendedName>
</protein>
<feature type="transmembrane region" description="Helical" evidence="1">
    <location>
        <begin position="197"/>
        <end position="215"/>
    </location>
</feature>
<dbReference type="Proteomes" id="UP000799778">
    <property type="component" value="Unassembled WGS sequence"/>
</dbReference>
<dbReference type="Pfam" id="PF03596">
    <property type="entry name" value="Cad"/>
    <property type="match status" value="1"/>
</dbReference>
<feature type="transmembrane region" description="Helical" evidence="1">
    <location>
        <begin position="163"/>
        <end position="185"/>
    </location>
</feature>
<dbReference type="AlphaFoldDB" id="A0A6A5Y9H3"/>
<dbReference type="RefSeq" id="XP_033390584.1">
    <property type="nucleotide sequence ID" value="XM_033522850.1"/>
</dbReference>
<feature type="transmembrane region" description="Helical" evidence="1">
    <location>
        <begin position="235"/>
        <end position="258"/>
    </location>
</feature>
<evidence type="ECO:0008006" key="4">
    <source>
        <dbReference type="Google" id="ProtNLM"/>
    </source>
</evidence>